<dbReference type="SUPFAM" id="SSF54534">
    <property type="entry name" value="FKBP-like"/>
    <property type="match status" value="1"/>
</dbReference>
<dbReference type="Proteomes" id="UP000821866">
    <property type="component" value="Chromosome 2"/>
</dbReference>
<evidence type="ECO:0000313" key="9">
    <source>
        <dbReference type="EMBL" id="KAH8034502.1"/>
    </source>
</evidence>
<keyword evidence="2 4" id="KW-0697">Rotamase</keyword>
<dbReference type="AlphaFoldDB" id="A0A9J6EJJ9"/>
<evidence type="ECO:0000313" key="10">
    <source>
        <dbReference type="Proteomes" id="UP000821866"/>
    </source>
</evidence>
<evidence type="ECO:0000259" key="8">
    <source>
        <dbReference type="PROSITE" id="PS50198"/>
    </source>
</evidence>
<reference evidence="9" key="1">
    <citation type="journal article" date="2020" name="Cell">
        <title>Large-Scale Comparative Analyses of Tick Genomes Elucidate Their Genetic Diversity and Vector Capacities.</title>
        <authorList>
            <consortium name="Tick Genome and Microbiome Consortium (TIGMIC)"/>
            <person name="Jia N."/>
            <person name="Wang J."/>
            <person name="Shi W."/>
            <person name="Du L."/>
            <person name="Sun Y."/>
            <person name="Zhan W."/>
            <person name="Jiang J.F."/>
            <person name="Wang Q."/>
            <person name="Zhang B."/>
            <person name="Ji P."/>
            <person name="Bell-Sakyi L."/>
            <person name="Cui X.M."/>
            <person name="Yuan T.T."/>
            <person name="Jiang B.G."/>
            <person name="Yang W.F."/>
            <person name="Lam T.T."/>
            <person name="Chang Q.C."/>
            <person name="Ding S.J."/>
            <person name="Wang X.J."/>
            <person name="Zhu J.G."/>
            <person name="Ruan X.D."/>
            <person name="Zhao L."/>
            <person name="Wei J.T."/>
            <person name="Ye R.Z."/>
            <person name="Que T.C."/>
            <person name="Du C.H."/>
            <person name="Zhou Y.H."/>
            <person name="Cheng J.X."/>
            <person name="Dai P.F."/>
            <person name="Guo W.B."/>
            <person name="Han X.H."/>
            <person name="Huang E.J."/>
            <person name="Li L.F."/>
            <person name="Wei W."/>
            <person name="Gao Y.C."/>
            <person name="Liu J.Z."/>
            <person name="Shao H.Z."/>
            <person name="Wang X."/>
            <person name="Wang C.C."/>
            <person name="Yang T.C."/>
            <person name="Huo Q.B."/>
            <person name="Li W."/>
            <person name="Chen H.Y."/>
            <person name="Chen S.E."/>
            <person name="Zhou L.G."/>
            <person name="Ni X.B."/>
            <person name="Tian J.H."/>
            <person name="Sheng Y."/>
            <person name="Liu T."/>
            <person name="Pan Y.S."/>
            <person name="Xia L.Y."/>
            <person name="Li J."/>
            <person name="Zhao F."/>
            <person name="Cao W.C."/>
        </authorList>
    </citation>
    <scope>NUCLEOTIDE SEQUENCE</scope>
    <source>
        <strain evidence="9">Rmic-2018</strain>
    </source>
</reference>
<proteinExistence type="predicted"/>
<reference evidence="9" key="2">
    <citation type="submission" date="2021-09" db="EMBL/GenBank/DDBJ databases">
        <authorList>
            <person name="Jia N."/>
            <person name="Wang J."/>
            <person name="Shi W."/>
            <person name="Du L."/>
            <person name="Sun Y."/>
            <person name="Zhan W."/>
            <person name="Jiang J."/>
            <person name="Wang Q."/>
            <person name="Zhang B."/>
            <person name="Ji P."/>
            <person name="Sakyi L.B."/>
            <person name="Cui X."/>
            <person name="Yuan T."/>
            <person name="Jiang B."/>
            <person name="Yang W."/>
            <person name="Lam T.T.-Y."/>
            <person name="Chang Q."/>
            <person name="Ding S."/>
            <person name="Wang X."/>
            <person name="Zhu J."/>
            <person name="Ruan X."/>
            <person name="Zhao L."/>
            <person name="Wei J."/>
            <person name="Que T."/>
            <person name="Du C."/>
            <person name="Cheng J."/>
            <person name="Dai P."/>
            <person name="Han X."/>
            <person name="Huang E."/>
            <person name="Gao Y."/>
            <person name="Liu J."/>
            <person name="Shao H."/>
            <person name="Ye R."/>
            <person name="Li L."/>
            <person name="Wei W."/>
            <person name="Wang X."/>
            <person name="Wang C."/>
            <person name="Huo Q."/>
            <person name="Li W."/>
            <person name="Guo W."/>
            <person name="Chen H."/>
            <person name="Chen S."/>
            <person name="Zhou L."/>
            <person name="Zhou L."/>
            <person name="Ni X."/>
            <person name="Tian J."/>
            <person name="Zhou Y."/>
            <person name="Sheng Y."/>
            <person name="Liu T."/>
            <person name="Pan Y."/>
            <person name="Xia L."/>
            <person name="Li J."/>
            <person name="Zhao F."/>
            <person name="Cao W."/>
        </authorList>
    </citation>
    <scope>NUCLEOTIDE SEQUENCE</scope>
    <source>
        <strain evidence="9">Rmic-2018</strain>
        <tissue evidence="9">Larvae</tissue>
    </source>
</reference>
<dbReference type="VEuPathDB" id="VectorBase:LOC119160873"/>
<dbReference type="GO" id="GO:0005634">
    <property type="term" value="C:nucleus"/>
    <property type="evidence" value="ECO:0007669"/>
    <property type="project" value="TreeGrafter"/>
</dbReference>
<dbReference type="PROSITE" id="PS01159">
    <property type="entry name" value="WW_DOMAIN_1"/>
    <property type="match status" value="1"/>
</dbReference>
<comment type="caution">
    <text evidence="9">The sequence shown here is derived from an EMBL/GenBank/DDBJ whole genome shotgun (WGS) entry which is preliminary data.</text>
</comment>
<feature type="domain" description="PpiC" evidence="8">
    <location>
        <begin position="133"/>
        <end position="240"/>
    </location>
</feature>
<dbReference type="Gene3D" id="3.10.50.40">
    <property type="match status" value="1"/>
</dbReference>
<dbReference type="PANTHER" id="PTHR10657:SF4">
    <property type="entry name" value="PEPTIDYL-PROLYL CIS-TRANS ISOMERASE-RELATED"/>
    <property type="match status" value="1"/>
</dbReference>
<evidence type="ECO:0000256" key="5">
    <source>
        <dbReference type="RuleBase" id="RU363014"/>
    </source>
</evidence>
<keyword evidence="3 4" id="KW-0413">Isomerase</keyword>
<dbReference type="PROSITE" id="PS50198">
    <property type="entry name" value="PPIC_PPIASE_2"/>
    <property type="match status" value="1"/>
</dbReference>
<dbReference type="GO" id="GO:0005829">
    <property type="term" value="C:cytosol"/>
    <property type="evidence" value="ECO:0007669"/>
    <property type="project" value="TreeGrafter"/>
</dbReference>
<evidence type="ECO:0000256" key="6">
    <source>
        <dbReference type="SAM" id="MobiDB-lite"/>
    </source>
</evidence>
<feature type="region of interest" description="Disordered" evidence="6">
    <location>
        <begin position="22"/>
        <end position="48"/>
    </location>
</feature>
<dbReference type="EC" id="5.2.1.8" evidence="5"/>
<dbReference type="CDD" id="cd00201">
    <property type="entry name" value="WW"/>
    <property type="match status" value="1"/>
</dbReference>
<dbReference type="InterPro" id="IPR001202">
    <property type="entry name" value="WW_dom"/>
</dbReference>
<evidence type="ECO:0000259" key="7">
    <source>
        <dbReference type="PROSITE" id="PS50020"/>
    </source>
</evidence>
<feature type="domain" description="WW" evidence="7">
    <location>
        <begin position="3"/>
        <end position="37"/>
    </location>
</feature>
<keyword evidence="10" id="KW-1185">Reference proteome</keyword>
<dbReference type="PROSITE" id="PS50020">
    <property type="entry name" value="WW_DOMAIN_2"/>
    <property type="match status" value="1"/>
</dbReference>
<dbReference type="SUPFAM" id="SSF51045">
    <property type="entry name" value="WW domain"/>
    <property type="match status" value="1"/>
</dbReference>
<dbReference type="InterPro" id="IPR036020">
    <property type="entry name" value="WW_dom_sf"/>
</dbReference>
<dbReference type="InterPro" id="IPR000297">
    <property type="entry name" value="PPIase_PpiC"/>
</dbReference>
<protein>
    <recommendedName>
        <fullName evidence="5">Peptidyl-prolyl cis-trans isomerase</fullName>
        <ecNumber evidence="5">5.2.1.8</ecNumber>
    </recommendedName>
</protein>
<gene>
    <name evidence="9" type="ORF">HPB51_025164</name>
</gene>
<sequence length="240" mass="26444">MASDLPKGWEKRISRSTGEPYYLNTLTKESQWEPPKEPASTGTSTKDQGHSVVLAKAFVVSDKGGDEEGFRPKGEGWCYQLNSHQLCEILNLETDATMDASSLDGLITSVCLALLLLCYYEQTTVIYRHRGSAEREIIEALFIQREGPDCISHPSISLQEGEIAYLQGYREQIVSGKATFEELASQYSDCSSAKRKGDLGTFGRGAMQKPFEDAAFALSVGELSEPVYTESGIHLILRTA</sequence>
<dbReference type="SMART" id="SM00456">
    <property type="entry name" value="WW"/>
    <property type="match status" value="1"/>
</dbReference>
<evidence type="ECO:0000256" key="3">
    <source>
        <dbReference type="ARBA" id="ARBA00023235"/>
    </source>
</evidence>
<dbReference type="Gene3D" id="2.20.70.10">
    <property type="match status" value="1"/>
</dbReference>
<dbReference type="GO" id="GO:0003755">
    <property type="term" value="F:peptidyl-prolyl cis-trans isomerase activity"/>
    <property type="evidence" value="ECO:0007669"/>
    <property type="project" value="UniProtKB-UniRule"/>
</dbReference>
<evidence type="ECO:0000256" key="2">
    <source>
        <dbReference type="ARBA" id="ARBA00023110"/>
    </source>
</evidence>
<dbReference type="GO" id="GO:0060255">
    <property type="term" value="P:regulation of macromolecule metabolic process"/>
    <property type="evidence" value="ECO:0007669"/>
    <property type="project" value="UniProtKB-ARBA"/>
</dbReference>
<comment type="catalytic activity">
    <reaction evidence="1 5">
        <text>[protein]-peptidylproline (omega=180) = [protein]-peptidylproline (omega=0)</text>
        <dbReference type="Rhea" id="RHEA:16237"/>
        <dbReference type="Rhea" id="RHEA-COMP:10747"/>
        <dbReference type="Rhea" id="RHEA-COMP:10748"/>
        <dbReference type="ChEBI" id="CHEBI:83833"/>
        <dbReference type="ChEBI" id="CHEBI:83834"/>
        <dbReference type="EC" id="5.2.1.8"/>
    </reaction>
</comment>
<evidence type="ECO:0000256" key="4">
    <source>
        <dbReference type="PROSITE-ProRule" id="PRU00278"/>
    </source>
</evidence>
<dbReference type="PANTHER" id="PTHR10657">
    <property type="entry name" value="PEPTIDYL-PROLYL CIS-TRANS ISOMERASE"/>
    <property type="match status" value="1"/>
</dbReference>
<accession>A0A9J6EJJ9</accession>
<dbReference type="InterPro" id="IPR051370">
    <property type="entry name" value="PPIase_Pin1"/>
</dbReference>
<name>A0A9J6EJJ9_RHIMP</name>
<organism evidence="9 10">
    <name type="scientific">Rhipicephalus microplus</name>
    <name type="common">Cattle tick</name>
    <name type="synonym">Boophilus microplus</name>
    <dbReference type="NCBI Taxonomy" id="6941"/>
    <lineage>
        <taxon>Eukaryota</taxon>
        <taxon>Metazoa</taxon>
        <taxon>Ecdysozoa</taxon>
        <taxon>Arthropoda</taxon>
        <taxon>Chelicerata</taxon>
        <taxon>Arachnida</taxon>
        <taxon>Acari</taxon>
        <taxon>Parasitiformes</taxon>
        <taxon>Ixodida</taxon>
        <taxon>Ixodoidea</taxon>
        <taxon>Ixodidae</taxon>
        <taxon>Rhipicephalinae</taxon>
        <taxon>Rhipicephalus</taxon>
        <taxon>Boophilus</taxon>
    </lineage>
</organism>
<dbReference type="Pfam" id="PF00639">
    <property type="entry name" value="Rotamase"/>
    <property type="match status" value="1"/>
</dbReference>
<dbReference type="Pfam" id="PF00397">
    <property type="entry name" value="WW"/>
    <property type="match status" value="1"/>
</dbReference>
<dbReference type="EMBL" id="JABSTU010000004">
    <property type="protein sequence ID" value="KAH8034502.1"/>
    <property type="molecule type" value="Genomic_DNA"/>
</dbReference>
<dbReference type="InterPro" id="IPR046357">
    <property type="entry name" value="PPIase_dom_sf"/>
</dbReference>
<dbReference type="GO" id="GO:0080090">
    <property type="term" value="P:regulation of primary metabolic process"/>
    <property type="evidence" value="ECO:0007669"/>
    <property type="project" value="UniProtKB-ARBA"/>
</dbReference>
<evidence type="ECO:0000256" key="1">
    <source>
        <dbReference type="ARBA" id="ARBA00000971"/>
    </source>
</evidence>